<dbReference type="InterPro" id="IPR036523">
    <property type="entry name" value="SurE-like_sf"/>
</dbReference>
<feature type="chain" id="PRO_5013891086" evidence="5">
    <location>
        <begin position="20"/>
        <end position="319"/>
    </location>
</feature>
<dbReference type="GO" id="GO:0046872">
    <property type="term" value="F:metal ion binding"/>
    <property type="evidence" value="ECO:0007669"/>
    <property type="project" value="UniProtKB-KW"/>
</dbReference>
<reference evidence="7 8" key="1">
    <citation type="journal article" date="2017" name="Mol. Ecol.">
        <title>Comparative and population genomic landscape of Phellinus noxius: A hypervariable fungus causing root rot in trees.</title>
        <authorList>
            <person name="Chung C.L."/>
            <person name="Lee T.J."/>
            <person name="Akiba M."/>
            <person name="Lee H.H."/>
            <person name="Kuo T.H."/>
            <person name="Liu D."/>
            <person name="Ke H.M."/>
            <person name="Yokoi T."/>
            <person name="Roa M.B."/>
            <person name="Lu M.J."/>
            <person name="Chang Y.Y."/>
            <person name="Ann P.J."/>
            <person name="Tsai J.N."/>
            <person name="Chen C.Y."/>
            <person name="Tzean S.S."/>
            <person name="Ota Y."/>
            <person name="Hattori T."/>
            <person name="Sahashi N."/>
            <person name="Liou R.F."/>
            <person name="Kikuchi T."/>
            <person name="Tsai I.J."/>
        </authorList>
    </citation>
    <scope>NUCLEOTIDE SEQUENCE [LARGE SCALE GENOMIC DNA]</scope>
    <source>
        <strain evidence="7 8">FFPRI411160</strain>
    </source>
</reference>
<evidence type="ECO:0000259" key="6">
    <source>
        <dbReference type="Pfam" id="PF01975"/>
    </source>
</evidence>
<feature type="domain" description="Survival protein SurE-like phosphatase/nucleotidase" evidence="6">
    <location>
        <begin position="27"/>
        <end position="231"/>
    </location>
</feature>
<evidence type="ECO:0000256" key="5">
    <source>
        <dbReference type="SAM" id="SignalP"/>
    </source>
</evidence>
<name>A0A286U5U0_9AGAM</name>
<keyword evidence="8" id="KW-1185">Reference proteome</keyword>
<protein>
    <submittedName>
        <fullName evidence="7">Acid phosphatase</fullName>
    </submittedName>
</protein>
<dbReference type="PANTHER" id="PTHR30457:SF0">
    <property type="entry name" value="PHOSPHATASE, PUTATIVE (AFU_ORTHOLOGUE AFUA_4G01070)-RELATED"/>
    <property type="match status" value="1"/>
</dbReference>
<feature type="region of interest" description="Disordered" evidence="4">
    <location>
        <begin position="61"/>
        <end position="101"/>
    </location>
</feature>
<sequence>MRLCPLLVLSLSCCSAVLAINDGSAKIVISNDDGWATANIRAQNSALREAGHNVIISAPAENKSGSGSLDFPPGQVGSSGCEFDSCPPNSPATGSDPDDNRINYVNSYPVTSVKYGISTTGPQFFDGTKPDLVVSGPNVGTNLGLAVFFSGTVGVACEAAKQGIPAIALSGSGGAHVSYTTLNTSSDSTTSANVFASLGATLVEQLINSTASASSPTLLPSDVVLNINYSPASSARGCTSPSSYIYILTRIFSSTIFTPSDVSWCGSSRLPTESHVIGLDTGCYASISVMDPNTKTDASKQKQQEVLEILGTLLSCLPS</sequence>
<gene>
    <name evidence="7" type="ORF">PNOK_0949600</name>
</gene>
<dbReference type="GO" id="GO:0008252">
    <property type="term" value="F:nucleotidase activity"/>
    <property type="evidence" value="ECO:0007669"/>
    <property type="project" value="InterPro"/>
</dbReference>
<keyword evidence="5" id="KW-0732">Signal</keyword>
<dbReference type="Gene3D" id="3.40.1210.10">
    <property type="entry name" value="Survival protein SurE-like phosphatase/nucleotidase"/>
    <property type="match status" value="1"/>
</dbReference>
<dbReference type="AlphaFoldDB" id="A0A286U5U0"/>
<dbReference type="Proteomes" id="UP000217199">
    <property type="component" value="Unassembled WGS sequence"/>
</dbReference>
<evidence type="ECO:0000256" key="2">
    <source>
        <dbReference type="ARBA" id="ARBA00022723"/>
    </source>
</evidence>
<dbReference type="InterPro" id="IPR002828">
    <property type="entry name" value="SurE-like_Pase/nucleotidase"/>
</dbReference>
<dbReference type="PANTHER" id="PTHR30457">
    <property type="entry name" value="5'-NUCLEOTIDASE SURE"/>
    <property type="match status" value="1"/>
</dbReference>
<comment type="caution">
    <text evidence="7">The sequence shown here is derived from an EMBL/GenBank/DDBJ whole genome shotgun (WGS) entry which is preliminary data.</text>
</comment>
<comment type="similarity">
    <text evidence="1">Belongs to the SurE nucleotidase family.</text>
</comment>
<evidence type="ECO:0000256" key="3">
    <source>
        <dbReference type="ARBA" id="ARBA00022801"/>
    </source>
</evidence>
<keyword evidence="2" id="KW-0479">Metal-binding</keyword>
<evidence type="ECO:0000313" key="7">
    <source>
        <dbReference type="EMBL" id="PAV14943.1"/>
    </source>
</evidence>
<organism evidence="7 8">
    <name type="scientific">Pyrrhoderma noxium</name>
    <dbReference type="NCBI Taxonomy" id="2282107"/>
    <lineage>
        <taxon>Eukaryota</taxon>
        <taxon>Fungi</taxon>
        <taxon>Dikarya</taxon>
        <taxon>Basidiomycota</taxon>
        <taxon>Agaricomycotina</taxon>
        <taxon>Agaricomycetes</taxon>
        <taxon>Hymenochaetales</taxon>
        <taxon>Hymenochaetaceae</taxon>
        <taxon>Pyrrhoderma</taxon>
    </lineage>
</organism>
<dbReference type="STRING" id="2282107.A0A286U5U0"/>
<dbReference type="EMBL" id="NBII01000011">
    <property type="protein sequence ID" value="PAV14943.1"/>
    <property type="molecule type" value="Genomic_DNA"/>
</dbReference>
<dbReference type="InterPro" id="IPR030048">
    <property type="entry name" value="SurE"/>
</dbReference>
<keyword evidence="3" id="KW-0378">Hydrolase</keyword>
<feature type="signal peptide" evidence="5">
    <location>
        <begin position="1"/>
        <end position="19"/>
    </location>
</feature>
<dbReference type="Pfam" id="PF01975">
    <property type="entry name" value="SurE"/>
    <property type="match status" value="1"/>
</dbReference>
<dbReference type="InParanoid" id="A0A286U5U0"/>
<evidence type="ECO:0000313" key="8">
    <source>
        <dbReference type="Proteomes" id="UP000217199"/>
    </source>
</evidence>
<evidence type="ECO:0000256" key="4">
    <source>
        <dbReference type="SAM" id="MobiDB-lite"/>
    </source>
</evidence>
<accession>A0A286U5U0</accession>
<evidence type="ECO:0000256" key="1">
    <source>
        <dbReference type="ARBA" id="ARBA00011062"/>
    </source>
</evidence>
<dbReference type="OrthoDB" id="4018688at2759"/>
<dbReference type="SUPFAM" id="SSF64167">
    <property type="entry name" value="SurE-like"/>
    <property type="match status" value="1"/>
</dbReference>
<proteinExistence type="inferred from homology"/>